<sequence length="81" mass="9272">STFKMNLPDRLKQRGIHDAFHASLLRIHIPNDDRLFPGRLETQVADFGETEAEWAVDRVVAHSGTRTNALFQIRWKSGDLT</sequence>
<evidence type="ECO:0000313" key="1">
    <source>
        <dbReference type="EMBL" id="KIK50414.1"/>
    </source>
</evidence>
<accession>A0A0D0BM11</accession>
<feature type="non-terminal residue" evidence="1">
    <location>
        <position position="81"/>
    </location>
</feature>
<organism evidence="1 2">
    <name type="scientific">Collybiopsis luxurians FD-317 M1</name>
    <dbReference type="NCBI Taxonomy" id="944289"/>
    <lineage>
        <taxon>Eukaryota</taxon>
        <taxon>Fungi</taxon>
        <taxon>Dikarya</taxon>
        <taxon>Basidiomycota</taxon>
        <taxon>Agaricomycotina</taxon>
        <taxon>Agaricomycetes</taxon>
        <taxon>Agaricomycetidae</taxon>
        <taxon>Agaricales</taxon>
        <taxon>Marasmiineae</taxon>
        <taxon>Omphalotaceae</taxon>
        <taxon>Collybiopsis</taxon>
        <taxon>Collybiopsis luxurians</taxon>
    </lineage>
</organism>
<evidence type="ECO:0008006" key="3">
    <source>
        <dbReference type="Google" id="ProtNLM"/>
    </source>
</evidence>
<dbReference type="SUPFAM" id="SSF54160">
    <property type="entry name" value="Chromo domain-like"/>
    <property type="match status" value="1"/>
</dbReference>
<dbReference type="AlphaFoldDB" id="A0A0D0BM11"/>
<keyword evidence="2" id="KW-1185">Reference proteome</keyword>
<evidence type="ECO:0000313" key="2">
    <source>
        <dbReference type="Proteomes" id="UP000053593"/>
    </source>
</evidence>
<dbReference type="EMBL" id="KN834904">
    <property type="protein sequence ID" value="KIK50414.1"/>
    <property type="molecule type" value="Genomic_DNA"/>
</dbReference>
<dbReference type="Proteomes" id="UP000053593">
    <property type="component" value="Unassembled WGS sequence"/>
</dbReference>
<reference evidence="1 2" key="1">
    <citation type="submission" date="2014-04" db="EMBL/GenBank/DDBJ databases">
        <title>Evolutionary Origins and Diversification of the Mycorrhizal Mutualists.</title>
        <authorList>
            <consortium name="DOE Joint Genome Institute"/>
            <consortium name="Mycorrhizal Genomics Consortium"/>
            <person name="Kohler A."/>
            <person name="Kuo A."/>
            <person name="Nagy L.G."/>
            <person name="Floudas D."/>
            <person name="Copeland A."/>
            <person name="Barry K.W."/>
            <person name="Cichocki N."/>
            <person name="Veneault-Fourrey C."/>
            <person name="LaButti K."/>
            <person name="Lindquist E.A."/>
            <person name="Lipzen A."/>
            <person name="Lundell T."/>
            <person name="Morin E."/>
            <person name="Murat C."/>
            <person name="Riley R."/>
            <person name="Ohm R."/>
            <person name="Sun H."/>
            <person name="Tunlid A."/>
            <person name="Henrissat B."/>
            <person name="Grigoriev I.V."/>
            <person name="Hibbett D.S."/>
            <person name="Martin F."/>
        </authorList>
    </citation>
    <scope>NUCLEOTIDE SEQUENCE [LARGE SCALE GENOMIC DNA]</scope>
    <source>
        <strain evidence="1 2">FD-317 M1</strain>
    </source>
</reference>
<dbReference type="HOGENOM" id="CLU_132807_2_0_1"/>
<dbReference type="InterPro" id="IPR016197">
    <property type="entry name" value="Chromo-like_dom_sf"/>
</dbReference>
<gene>
    <name evidence="1" type="ORF">GYMLUDRAFT_121589</name>
</gene>
<protein>
    <recommendedName>
        <fullName evidence="3">Chromo domain-containing protein</fullName>
    </recommendedName>
</protein>
<proteinExistence type="predicted"/>
<dbReference type="OrthoDB" id="3211671at2759"/>
<name>A0A0D0BM11_9AGAR</name>
<feature type="non-terminal residue" evidence="1">
    <location>
        <position position="1"/>
    </location>
</feature>